<proteinExistence type="predicted"/>
<keyword evidence="3" id="KW-1185">Reference proteome</keyword>
<gene>
    <name evidence="2" type="ORF">QQF64_033808</name>
</gene>
<evidence type="ECO:0000313" key="3">
    <source>
        <dbReference type="Proteomes" id="UP001558613"/>
    </source>
</evidence>
<reference evidence="2 3" key="1">
    <citation type="submission" date="2023-09" db="EMBL/GenBank/DDBJ databases">
        <authorList>
            <person name="Wang M."/>
        </authorList>
    </citation>
    <scope>NUCLEOTIDE SEQUENCE [LARGE SCALE GENOMIC DNA]</scope>
    <source>
        <strain evidence="2">GT-2023</strain>
        <tissue evidence="2">Liver</tissue>
    </source>
</reference>
<evidence type="ECO:0000313" key="2">
    <source>
        <dbReference type="EMBL" id="KAL1268445.1"/>
    </source>
</evidence>
<comment type="caution">
    <text evidence="2">The sequence shown here is derived from an EMBL/GenBank/DDBJ whole genome shotgun (WGS) entry which is preliminary data.</text>
</comment>
<dbReference type="Proteomes" id="UP001558613">
    <property type="component" value="Unassembled WGS sequence"/>
</dbReference>
<organism evidence="2 3">
    <name type="scientific">Cirrhinus molitorella</name>
    <name type="common">mud carp</name>
    <dbReference type="NCBI Taxonomy" id="172907"/>
    <lineage>
        <taxon>Eukaryota</taxon>
        <taxon>Metazoa</taxon>
        <taxon>Chordata</taxon>
        <taxon>Craniata</taxon>
        <taxon>Vertebrata</taxon>
        <taxon>Euteleostomi</taxon>
        <taxon>Actinopterygii</taxon>
        <taxon>Neopterygii</taxon>
        <taxon>Teleostei</taxon>
        <taxon>Ostariophysi</taxon>
        <taxon>Cypriniformes</taxon>
        <taxon>Cyprinidae</taxon>
        <taxon>Labeoninae</taxon>
        <taxon>Labeonini</taxon>
        <taxon>Cirrhinus</taxon>
    </lineage>
</organism>
<accession>A0ABR3MUY0</accession>
<feature type="compositionally biased region" description="Basic and acidic residues" evidence="1">
    <location>
        <begin position="26"/>
        <end position="35"/>
    </location>
</feature>
<dbReference type="PANTHER" id="PTHR33480">
    <property type="entry name" value="SET DOMAIN-CONTAINING PROTEIN-RELATED"/>
    <property type="match status" value="1"/>
</dbReference>
<feature type="region of interest" description="Disordered" evidence="1">
    <location>
        <begin position="23"/>
        <end position="46"/>
    </location>
</feature>
<sequence length="247" mass="27730">MFVKSRRTLCEVESATLEMNTLSKSEVQDKEKVTPEQDQLPFNDKDSSEKDVVKISLSKLPVLNEERAFVLPTEAVEEVCKHDVATQLYQTLTNVLNVYAGLAKATLARIIVFNRRRAGEVSKKPLKGFNERDSILSMMMLLSARASSKRKLCSHFSRVEIRGKRGRKVAVLPLTHMAHALTLLVSKRSECECWKTNVIVCQTQLPESLQGAKTPSECMQVNAELRIQNFSDQLNCASRGYSLANPT</sequence>
<dbReference type="EMBL" id="JAYMGO010000009">
    <property type="protein sequence ID" value="KAL1268445.1"/>
    <property type="molecule type" value="Genomic_DNA"/>
</dbReference>
<protein>
    <submittedName>
        <fullName evidence="2">Uncharacterized protein</fullName>
    </submittedName>
</protein>
<dbReference type="PANTHER" id="PTHR33480:SF5">
    <property type="entry name" value="SI:DKEY-51D8.9"/>
    <property type="match status" value="1"/>
</dbReference>
<name>A0ABR3MUY0_9TELE</name>
<evidence type="ECO:0000256" key="1">
    <source>
        <dbReference type="SAM" id="MobiDB-lite"/>
    </source>
</evidence>